<name>A0AA41QK86_9HYPH</name>
<proteinExistence type="inferred from homology"/>
<dbReference type="PRINTS" id="PR00039">
    <property type="entry name" value="HTHLYSR"/>
</dbReference>
<dbReference type="InterPro" id="IPR036390">
    <property type="entry name" value="WH_DNA-bd_sf"/>
</dbReference>
<keyword evidence="2" id="KW-0805">Transcription regulation</keyword>
<dbReference type="PROSITE" id="PS50931">
    <property type="entry name" value="HTH_LYSR"/>
    <property type="match status" value="1"/>
</dbReference>
<dbReference type="CDD" id="cd05466">
    <property type="entry name" value="PBP2_LTTR_substrate"/>
    <property type="match status" value="1"/>
</dbReference>
<dbReference type="InterPro" id="IPR036388">
    <property type="entry name" value="WH-like_DNA-bd_sf"/>
</dbReference>
<accession>A0AA41QK86</accession>
<evidence type="ECO:0000313" key="6">
    <source>
        <dbReference type="EMBL" id="MCI0125688.1"/>
    </source>
</evidence>
<dbReference type="AlphaFoldDB" id="A0AA41QK86"/>
<evidence type="ECO:0000256" key="4">
    <source>
        <dbReference type="ARBA" id="ARBA00023163"/>
    </source>
</evidence>
<evidence type="ECO:0000256" key="1">
    <source>
        <dbReference type="ARBA" id="ARBA00009437"/>
    </source>
</evidence>
<evidence type="ECO:0000256" key="3">
    <source>
        <dbReference type="ARBA" id="ARBA00023125"/>
    </source>
</evidence>
<dbReference type="GO" id="GO:0003700">
    <property type="term" value="F:DNA-binding transcription factor activity"/>
    <property type="evidence" value="ECO:0007669"/>
    <property type="project" value="InterPro"/>
</dbReference>
<feature type="domain" description="HTH lysR-type" evidence="5">
    <location>
        <begin position="1"/>
        <end position="61"/>
    </location>
</feature>
<dbReference type="RefSeq" id="WP_052015200.1">
    <property type="nucleotide sequence ID" value="NZ_JAKETQ010000001.1"/>
</dbReference>
<reference evidence="6" key="1">
    <citation type="submission" date="2022-03" db="EMBL/GenBank/DDBJ databases">
        <title>The complete genome sequence of a Methyloterrigena soli.</title>
        <authorList>
            <person name="Zi Z."/>
        </authorList>
    </citation>
    <scope>NUCLEOTIDE SEQUENCE</scope>
    <source>
        <strain evidence="6">M48</strain>
    </source>
</reference>
<protein>
    <submittedName>
        <fullName evidence="6">LysR family transcriptional regulator</fullName>
    </submittedName>
</protein>
<dbReference type="PANTHER" id="PTHR30126">
    <property type="entry name" value="HTH-TYPE TRANSCRIPTIONAL REGULATOR"/>
    <property type="match status" value="1"/>
</dbReference>
<evidence type="ECO:0000259" key="5">
    <source>
        <dbReference type="PROSITE" id="PS50931"/>
    </source>
</evidence>
<dbReference type="Proteomes" id="UP001156140">
    <property type="component" value="Unassembled WGS sequence"/>
</dbReference>
<dbReference type="InterPro" id="IPR000847">
    <property type="entry name" value="LysR_HTH_N"/>
</dbReference>
<dbReference type="Gene3D" id="1.10.10.10">
    <property type="entry name" value="Winged helix-like DNA-binding domain superfamily/Winged helix DNA-binding domain"/>
    <property type="match status" value="1"/>
</dbReference>
<dbReference type="GO" id="GO:0000976">
    <property type="term" value="F:transcription cis-regulatory region binding"/>
    <property type="evidence" value="ECO:0007669"/>
    <property type="project" value="TreeGrafter"/>
</dbReference>
<dbReference type="Pfam" id="PF03466">
    <property type="entry name" value="LysR_substrate"/>
    <property type="match status" value="1"/>
</dbReference>
<gene>
    <name evidence="6" type="ORF">ML536_02490</name>
</gene>
<dbReference type="Gene3D" id="3.40.190.290">
    <property type="match status" value="1"/>
</dbReference>
<keyword evidence="4" id="KW-0804">Transcription</keyword>
<dbReference type="EMBL" id="JALAZD010000001">
    <property type="protein sequence ID" value="MCI0125688.1"/>
    <property type="molecule type" value="Genomic_DNA"/>
</dbReference>
<keyword evidence="3" id="KW-0238">DNA-binding</keyword>
<dbReference type="InterPro" id="IPR005119">
    <property type="entry name" value="LysR_subst-bd"/>
</dbReference>
<evidence type="ECO:0000313" key="7">
    <source>
        <dbReference type="Proteomes" id="UP001156140"/>
    </source>
</evidence>
<keyword evidence="7" id="KW-1185">Reference proteome</keyword>
<organism evidence="6 7">
    <name type="scientific">Paradevosia shaoguanensis</name>
    <dbReference type="NCBI Taxonomy" id="1335043"/>
    <lineage>
        <taxon>Bacteria</taxon>
        <taxon>Pseudomonadati</taxon>
        <taxon>Pseudomonadota</taxon>
        <taxon>Alphaproteobacteria</taxon>
        <taxon>Hyphomicrobiales</taxon>
        <taxon>Devosiaceae</taxon>
        <taxon>Paradevosia</taxon>
    </lineage>
</organism>
<comment type="similarity">
    <text evidence="1">Belongs to the LysR transcriptional regulatory family.</text>
</comment>
<comment type="caution">
    <text evidence="6">The sequence shown here is derived from an EMBL/GenBank/DDBJ whole genome shotgun (WGS) entry which is preliminary data.</text>
</comment>
<dbReference type="SUPFAM" id="SSF53850">
    <property type="entry name" value="Periplasmic binding protein-like II"/>
    <property type="match status" value="1"/>
</dbReference>
<dbReference type="Pfam" id="PF00126">
    <property type="entry name" value="HTH_1"/>
    <property type="match status" value="1"/>
</dbReference>
<dbReference type="PANTHER" id="PTHR30126:SF98">
    <property type="entry name" value="HTH-TYPE TRANSCRIPTIONAL ACTIVATOR BAUR"/>
    <property type="match status" value="1"/>
</dbReference>
<evidence type="ECO:0000256" key="2">
    <source>
        <dbReference type="ARBA" id="ARBA00023015"/>
    </source>
</evidence>
<sequence>MEPAVDKLLNQFLAVAEAGTISGAATALLVTQPTLTFNMRKLEENMGVPLLIRSPRGVELTEYGETLYRNARLMRRLYDNTLDALAQQRGRTEEGLRIGTGYSWWTVFIRDFVIDYSRKYPNAGIHVSVGNQLRCMDQLLSGDISLFAAHEIAGLSPSTGARFVPLTTVGHGYFVRPGHPLLDRPRSIAEIEAYPAVTSSLPETRHQRFFETWSRSPAGSTPFEQGKYIFASNSLTACLEYVESTDAVIGHTDVMAEEFVRRGLRRIAVTDATRESKIGVYVLTERASEPRVAQLIEALRVRAATVLPPLGEAA</sequence>
<dbReference type="SUPFAM" id="SSF46785">
    <property type="entry name" value="Winged helix' DNA-binding domain"/>
    <property type="match status" value="1"/>
</dbReference>